<name>A8RRY0_ENTBW</name>
<evidence type="ECO:0000313" key="2">
    <source>
        <dbReference type="Proteomes" id="UP000005396"/>
    </source>
</evidence>
<accession>A8RRY0</accession>
<reference evidence="1 2" key="1">
    <citation type="submission" date="2007-08" db="EMBL/GenBank/DDBJ databases">
        <authorList>
            <person name="Fulton L."/>
            <person name="Clifton S."/>
            <person name="Fulton B."/>
            <person name="Xu J."/>
            <person name="Minx P."/>
            <person name="Pepin K.H."/>
            <person name="Johnson M."/>
            <person name="Thiruvilangam P."/>
            <person name="Bhonagiri V."/>
            <person name="Nash W.E."/>
            <person name="Mardis E.R."/>
            <person name="Wilson R.K."/>
        </authorList>
    </citation>
    <scope>NUCLEOTIDE SEQUENCE [LARGE SCALE GENOMIC DNA]</scope>
    <source>
        <strain evidence="2">ATCC BAA-613 / DSM 15670 / CCUG 46953 / JCM 12243 / WAL 16351</strain>
    </source>
</reference>
<evidence type="ECO:0000313" key="1">
    <source>
        <dbReference type="EMBL" id="EDP16368.1"/>
    </source>
</evidence>
<reference evidence="1 2" key="2">
    <citation type="submission" date="2007-09" db="EMBL/GenBank/DDBJ databases">
        <title>Draft genome sequence of Clostridium bolteae (ATCC BAA-613).</title>
        <authorList>
            <person name="Sudarsanam P."/>
            <person name="Ley R."/>
            <person name="Guruge J."/>
            <person name="Turnbaugh P.J."/>
            <person name="Mahowald M."/>
            <person name="Liep D."/>
            <person name="Gordon J."/>
        </authorList>
    </citation>
    <scope>NUCLEOTIDE SEQUENCE [LARGE SCALE GENOMIC DNA]</scope>
    <source>
        <strain evidence="2">ATCC BAA-613 / DSM 15670 / CCUG 46953 / JCM 12243 / WAL 16351</strain>
    </source>
</reference>
<comment type="caution">
    <text evidence="1">The sequence shown here is derived from an EMBL/GenBank/DDBJ whole genome shotgun (WGS) entry which is preliminary data.</text>
</comment>
<protein>
    <submittedName>
        <fullName evidence="1">Uncharacterized protein</fullName>
    </submittedName>
</protein>
<proteinExistence type="predicted"/>
<dbReference type="HOGENOM" id="CLU_2988504_0_0_9"/>
<gene>
    <name evidence="1" type="ORF">CLOBOL_03134</name>
</gene>
<dbReference type="Proteomes" id="UP000005396">
    <property type="component" value="Unassembled WGS sequence"/>
</dbReference>
<dbReference type="AlphaFoldDB" id="A8RRY0"/>
<sequence length="57" mass="6310">MEDAKTTFIPAAFNILRLLSDSVTSIKTDKALISSKREICQTTRLNNREATAAPNQD</sequence>
<organism evidence="1 2">
    <name type="scientific">Enterocloster bolteae (strain ATCC BAA-613 / DSM 15670 / CCUG 46953 / JCM 12243 / WAL 16351)</name>
    <name type="common">Clostridium bolteae</name>
    <dbReference type="NCBI Taxonomy" id="411902"/>
    <lineage>
        <taxon>Bacteria</taxon>
        <taxon>Bacillati</taxon>
        <taxon>Bacillota</taxon>
        <taxon>Clostridia</taxon>
        <taxon>Lachnospirales</taxon>
        <taxon>Lachnospiraceae</taxon>
        <taxon>Enterocloster</taxon>
    </lineage>
</organism>
<dbReference type="EMBL" id="ABCC02000029">
    <property type="protein sequence ID" value="EDP16368.1"/>
    <property type="molecule type" value="Genomic_DNA"/>
</dbReference>
<dbReference type="PaxDb" id="411902-CLOBOL_03134"/>